<accession>A0A1Y4QAH1</accession>
<dbReference type="Pfam" id="PF00941">
    <property type="entry name" value="FAD_binding_5"/>
    <property type="match status" value="1"/>
</dbReference>
<dbReference type="GO" id="GO:0071949">
    <property type="term" value="F:FAD binding"/>
    <property type="evidence" value="ECO:0007669"/>
    <property type="project" value="InterPro"/>
</dbReference>
<dbReference type="InterPro" id="IPR005107">
    <property type="entry name" value="CO_DH_flav_C"/>
</dbReference>
<protein>
    <submittedName>
        <fullName evidence="4">Xanthine dehydrogenase</fullName>
    </submittedName>
</protein>
<dbReference type="Gene3D" id="3.30.465.10">
    <property type="match status" value="1"/>
</dbReference>
<dbReference type="PANTHER" id="PTHR42659:SF9">
    <property type="entry name" value="XANTHINE DEHYDROGENASE FAD-BINDING SUBUNIT XDHB-RELATED"/>
    <property type="match status" value="1"/>
</dbReference>
<evidence type="ECO:0000256" key="2">
    <source>
        <dbReference type="ARBA" id="ARBA00023002"/>
    </source>
</evidence>
<dbReference type="Pfam" id="PF03450">
    <property type="entry name" value="CO_deh_flav_C"/>
    <property type="match status" value="1"/>
</dbReference>
<feature type="domain" description="FAD-binding PCMH-type" evidence="3">
    <location>
        <begin position="1"/>
        <end position="162"/>
    </location>
</feature>
<dbReference type="GO" id="GO:0016491">
    <property type="term" value="F:oxidoreductase activity"/>
    <property type="evidence" value="ECO:0007669"/>
    <property type="project" value="UniProtKB-KW"/>
</dbReference>
<dbReference type="PANTHER" id="PTHR42659">
    <property type="entry name" value="XANTHINE DEHYDROGENASE SUBUNIT C-RELATED"/>
    <property type="match status" value="1"/>
</dbReference>
<dbReference type="PROSITE" id="PS51387">
    <property type="entry name" value="FAD_PCMH"/>
    <property type="match status" value="1"/>
</dbReference>
<sequence>MLTINQYVRAKTLKEAYDLCQNRSSVVIGGMLWLKMQNRSVDIAIDLCDLGLDKIEDKGDEIHIGAMVTLRQLELDQSLNEYTNHAIYESVKNIVGVQFRNLATIGGSIYGRYGFSDVLTVFMGLDAYVEMYAGGIIPIREFATMPMTKDILVRIIIKKSPVKIVYMSQRNTKTDFPVLTLAMSKLNGEYLCVIGARPLKAIAFNDENHILDNGITKETAKEFAENIAKQLVVGSNLRGSKEYRRRISKVLIQRSLFELDKEENHGN</sequence>
<dbReference type="Gene3D" id="3.30.390.50">
    <property type="entry name" value="CO dehydrogenase flavoprotein, C-terminal domain"/>
    <property type="match status" value="1"/>
</dbReference>
<name>A0A1Y4QAH1_9FIRM</name>
<gene>
    <name evidence="4" type="ORF">B5E91_04265</name>
</gene>
<dbReference type="RefSeq" id="WP_087255399.1">
    <property type="nucleotide sequence ID" value="NZ_CAJKXS010000067.1"/>
</dbReference>
<dbReference type="Proteomes" id="UP000196258">
    <property type="component" value="Unassembled WGS sequence"/>
</dbReference>
<dbReference type="InterPro" id="IPR036683">
    <property type="entry name" value="CO_DH_flav_C_dom_sf"/>
</dbReference>
<comment type="caution">
    <text evidence="4">The sequence shown here is derived from an EMBL/GenBank/DDBJ whole genome shotgun (WGS) entry which is preliminary data.</text>
</comment>
<dbReference type="InterPro" id="IPR051312">
    <property type="entry name" value="Diverse_Substr_Oxidored"/>
</dbReference>
<dbReference type="SUPFAM" id="SSF56176">
    <property type="entry name" value="FAD-binding/transporter-associated domain-like"/>
    <property type="match status" value="1"/>
</dbReference>
<keyword evidence="1" id="KW-0285">Flavoprotein</keyword>
<reference evidence="5" key="1">
    <citation type="submission" date="2017-04" db="EMBL/GenBank/DDBJ databases">
        <title>Function of individual gut microbiota members based on whole genome sequencing of pure cultures obtained from chicken caecum.</title>
        <authorList>
            <person name="Medvecky M."/>
            <person name="Cejkova D."/>
            <person name="Polansky O."/>
            <person name="Karasova D."/>
            <person name="Kubasova T."/>
            <person name="Cizek A."/>
            <person name="Rychlik I."/>
        </authorList>
    </citation>
    <scope>NUCLEOTIDE SEQUENCE [LARGE SCALE GENOMIC DNA]</scope>
    <source>
        <strain evidence="5">An149</strain>
    </source>
</reference>
<dbReference type="InterPro" id="IPR016169">
    <property type="entry name" value="FAD-bd_PCMH_sub2"/>
</dbReference>
<proteinExistence type="predicted"/>
<dbReference type="AlphaFoldDB" id="A0A1Y4QAH1"/>
<evidence type="ECO:0000259" key="3">
    <source>
        <dbReference type="PROSITE" id="PS51387"/>
    </source>
</evidence>
<dbReference type="InterPro" id="IPR016166">
    <property type="entry name" value="FAD-bd_PCMH"/>
</dbReference>
<dbReference type="EMBL" id="NFLB01000004">
    <property type="protein sequence ID" value="OUQ05634.1"/>
    <property type="molecule type" value="Genomic_DNA"/>
</dbReference>
<evidence type="ECO:0000313" key="4">
    <source>
        <dbReference type="EMBL" id="OUQ05634.1"/>
    </source>
</evidence>
<evidence type="ECO:0000256" key="1">
    <source>
        <dbReference type="ARBA" id="ARBA00022630"/>
    </source>
</evidence>
<organism evidence="4 5">
    <name type="scientific">Thomasclavelia spiroformis</name>
    <dbReference type="NCBI Taxonomy" id="29348"/>
    <lineage>
        <taxon>Bacteria</taxon>
        <taxon>Bacillati</taxon>
        <taxon>Bacillota</taxon>
        <taxon>Erysipelotrichia</taxon>
        <taxon>Erysipelotrichales</taxon>
        <taxon>Coprobacillaceae</taxon>
        <taxon>Thomasclavelia</taxon>
    </lineage>
</organism>
<keyword evidence="2" id="KW-0560">Oxidoreductase</keyword>
<evidence type="ECO:0000313" key="5">
    <source>
        <dbReference type="Proteomes" id="UP000196258"/>
    </source>
</evidence>
<dbReference type="SUPFAM" id="SSF55447">
    <property type="entry name" value="CO dehydrogenase flavoprotein C-terminal domain-like"/>
    <property type="match status" value="1"/>
</dbReference>
<dbReference type="InterPro" id="IPR002346">
    <property type="entry name" value="Mopterin_DH_FAD-bd"/>
</dbReference>
<dbReference type="InterPro" id="IPR036318">
    <property type="entry name" value="FAD-bd_PCMH-like_sf"/>
</dbReference>